<keyword evidence="3" id="KW-1185">Reference proteome</keyword>
<gene>
    <name evidence="2" type="ORF">TH606_02170</name>
</gene>
<dbReference type="AlphaFoldDB" id="A0A177E9M3"/>
<dbReference type="Proteomes" id="UP000076964">
    <property type="component" value="Unassembled WGS sequence"/>
</dbReference>
<evidence type="ECO:0000256" key="1">
    <source>
        <dbReference type="SAM" id="MobiDB-lite"/>
    </source>
</evidence>
<feature type="compositionally biased region" description="Basic and acidic residues" evidence="1">
    <location>
        <begin position="27"/>
        <end position="37"/>
    </location>
</feature>
<comment type="caution">
    <text evidence="2">The sequence shown here is derived from an EMBL/GenBank/DDBJ whole genome shotgun (WGS) entry which is preliminary data.</text>
</comment>
<reference evidence="2 3" key="1">
    <citation type="submission" date="2016-02" db="EMBL/GenBank/DDBJ databases">
        <title>Draft genome sequence of Thermodesulfatator sp. S606.</title>
        <authorList>
            <person name="Lai Q."/>
            <person name="Cao J."/>
            <person name="Dupont S."/>
            <person name="Shao Z."/>
            <person name="Jebbar M."/>
            <person name="Alain K."/>
        </authorList>
    </citation>
    <scope>NUCLEOTIDE SEQUENCE [LARGE SCALE GENOMIC DNA]</scope>
    <source>
        <strain evidence="2 3">S606</strain>
    </source>
</reference>
<protein>
    <submittedName>
        <fullName evidence="2">Uncharacterized protein</fullName>
    </submittedName>
</protein>
<dbReference type="STRING" id="1795632.TH606_02170"/>
<organism evidence="2 3">
    <name type="scientific">Thermodesulfatator autotrophicus</name>
    <dbReference type="NCBI Taxonomy" id="1795632"/>
    <lineage>
        <taxon>Bacteria</taxon>
        <taxon>Pseudomonadati</taxon>
        <taxon>Thermodesulfobacteriota</taxon>
        <taxon>Thermodesulfobacteria</taxon>
        <taxon>Thermodesulfobacteriales</taxon>
        <taxon>Thermodesulfatatoraceae</taxon>
        <taxon>Thermodesulfatator</taxon>
    </lineage>
</organism>
<evidence type="ECO:0000313" key="2">
    <source>
        <dbReference type="EMBL" id="OAG28406.1"/>
    </source>
</evidence>
<feature type="region of interest" description="Disordered" evidence="1">
    <location>
        <begin position="27"/>
        <end position="64"/>
    </location>
</feature>
<evidence type="ECO:0000313" key="3">
    <source>
        <dbReference type="Proteomes" id="UP000076964"/>
    </source>
</evidence>
<sequence length="64" mass="7313">MVGRGGLEPPTYGLRGNFESEIVKVFERKSPKSRDRNCPQTVPKCPQRGEHPESLVYQGKEHKF</sequence>
<accession>A0A177E9M3</accession>
<proteinExistence type="predicted"/>
<name>A0A177E9M3_9BACT</name>
<dbReference type="EMBL" id="LSFI01000006">
    <property type="protein sequence ID" value="OAG28406.1"/>
    <property type="molecule type" value="Genomic_DNA"/>
</dbReference>
<feature type="compositionally biased region" description="Basic and acidic residues" evidence="1">
    <location>
        <begin position="47"/>
        <end position="64"/>
    </location>
</feature>